<dbReference type="InterPro" id="IPR035940">
    <property type="entry name" value="CAP_sf"/>
</dbReference>
<organism evidence="2 3">
    <name type="scientific">Coprinellus micaceus</name>
    <name type="common">Glistening ink-cap mushroom</name>
    <name type="synonym">Coprinus micaceus</name>
    <dbReference type="NCBI Taxonomy" id="71717"/>
    <lineage>
        <taxon>Eukaryota</taxon>
        <taxon>Fungi</taxon>
        <taxon>Dikarya</taxon>
        <taxon>Basidiomycota</taxon>
        <taxon>Agaricomycotina</taxon>
        <taxon>Agaricomycetes</taxon>
        <taxon>Agaricomycetidae</taxon>
        <taxon>Agaricales</taxon>
        <taxon>Agaricineae</taxon>
        <taxon>Psathyrellaceae</taxon>
        <taxon>Coprinellus</taxon>
    </lineage>
</organism>
<comment type="caution">
    <text evidence="2">The sequence shown here is derived from an EMBL/GenBank/DDBJ whole genome shotgun (WGS) entry which is preliminary data.</text>
</comment>
<proteinExistence type="predicted"/>
<sequence length="137" mass="15181">MFVDSVSYTENLAAGTSLDIRGGIQLWADEVADYNPSNPRYSHFTQVVWKGTTGVGCASTQCNGMLGSGAGDILRVQILSAWQRDRAIRSERPSLSSYQCAECVEGCWKERRSLTLARNEWEPGSRVTNEALLLYQV</sequence>
<dbReference type="AlphaFoldDB" id="A0A4Y7TYE5"/>
<dbReference type="InterPro" id="IPR014044">
    <property type="entry name" value="CAP_dom"/>
</dbReference>
<gene>
    <name evidence="2" type="ORF">FA13DRAFT_455092</name>
</gene>
<dbReference type="Pfam" id="PF00188">
    <property type="entry name" value="CAP"/>
    <property type="match status" value="1"/>
</dbReference>
<dbReference type="STRING" id="71717.A0A4Y7TYE5"/>
<evidence type="ECO:0000313" key="2">
    <source>
        <dbReference type="EMBL" id="TEB39193.1"/>
    </source>
</evidence>
<dbReference type="Proteomes" id="UP000298030">
    <property type="component" value="Unassembled WGS sequence"/>
</dbReference>
<evidence type="ECO:0000259" key="1">
    <source>
        <dbReference type="Pfam" id="PF00188"/>
    </source>
</evidence>
<keyword evidence="3" id="KW-1185">Reference proteome</keyword>
<name>A0A4Y7TYE5_COPMI</name>
<dbReference type="SUPFAM" id="SSF55797">
    <property type="entry name" value="PR-1-like"/>
    <property type="match status" value="1"/>
</dbReference>
<accession>A0A4Y7TYE5</accession>
<reference evidence="2 3" key="1">
    <citation type="journal article" date="2019" name="Nat. Ecol. Evol.">
        <title>Megaphylogeny resolves global patterns of mushroom evolution.</title>
        <authorList>
            <person name="Varga T."/>
            <person name="Krizsan K."/>
            <person name="Foldi C."/>
            <person name="Dima B."/>
            <person name="Sanchez-Garcia M."/>
            <person name="Sanchez-Ramirez S."/>
            <person name="Szollosi G.J."/>
            <person name="Szarkandi J.G."/>
            <person name="Papp V."/>
            <person name="Albert L."/>
            <person name="Andreopoulos W."/>
            <person name="Angelini C."/>
            <person name="Antonin V."/>
            <person name="Barry K.W."/>
            <person name="Bougher N.L."/>
            <person name="Buchanan P."/>
            <person name="Buyck B."/>
            <person name="Bense V."/>
            <person name="Catcheside P."/>
            <person name="Chovatia M."/>
            <person name="Cooper J."/>
            <person name="Damon W."/>
            <person name="Desjardin D."/>
            <person name="Finy P."/>
            <person name="Geml J."/>
            <person name="Haridas S."/>
            <person name="Hughes K."/>
            <person name="Justo A."/>
            <person name="Karasinski D."/>
            <person name="Kautmanova I."/>
            <person name="Kiss B."/>
            <person name="Kocsube S."/>
            <person name="Kotiranta H."/>
            <person name="LaButti K.M."/>
            <person name="Lechner B.E."/>
            <person name="Liimatainen K."/>
            <person name="Lipzen A."/>
            <person name="Lukacs Z."/>
            <person name="Mihaltcheva S."/>
            <person name="Morgado L.N."/>
            <person name="Niskanen T."/>
            <person name="Noordeloos M.E."/>
            <person name="Ohm R.A."/>
            <person name="Ortiz-Santana B."/>
            <person name="Ovrebo C."/>
            <person name="Racz N."/>
            <person name="Riley R."/>
            <person name="Savchenko A."/>
            <person name="Shiryaev A."/>
            <person name="Soop K."/>
            <person name="Spirin V."/>
            <person name="Szebenyi C."/>
            <person name="Tomsovsky M."/>
            <person name="Tulloss R.E."/>
            <person name="Uehling J."/>
            <person name="Grigoriev I.V."/>
            <person name="Vagvolgyi C."/>
            <person name="Papp T."/>
            <person name="Martin F.M."/>
            <person name="Miettinen O."/>
            <person name="Hibbett D.S."/>
            <person name="Nagy L.G."/>
        </authorList>
    </citation>
    <scope>NUCLEOTIDE SEQUENCE [LARGE SCALE GENOMIC DNA]</scope>
    <source>
        <strain evidence="2 3">FP101781</strain>
    </source>
</reference>
<dbReference type="EMBL" id="QPFP01000002">
    <property type="protein sequence ID" value="TEB39193.1"/>
    <property type="molecule type" value="Genomic_DNA"/>
</dbReference>
<dbReference type="OrthoDB" id="337038at2759"/>
<feature type="domain" description="SCP" evidence="1">
    <location>
        <begin position="14"/>
        <end position="63"/>
    </location>
</feature>
<evidence type="ECO:0000313" key="3">
    <source>
        <dbReference type="Proteomes" id="UP000298030"/>
    </source>
</evidence>
<dbReference type="Gene3D" id="3.40.33.10">
    <property type="entry name" value="CAP"/>
    <property type="match status" value="1"/>
</dbReference>
<protein>
    <recommendedName>
        <fullName evidence="1">SCP domain-containing protein</fullName>
    </recommendedName>
</protein>